<accession>A0AAJ0CU33</accession>
<protein>
    <submittedName>
        <fullName evidence="2">Uncharacterized protein</fullName>
    </submittedName>
</protein>
<organism evidence="2 3">
    <name type="scientific">Conoideocrella luteorostrata</name>
    <dbReference type="NCBI Taxonomy" id="1105319"/>
    <lineage>
        <taxon>Eukaryota</taxon>
        <taxon>Fungi</taxon>
        <taxon>Dikarya</taxon>
        <taxon>Ascomycota</taxon>
        <taxon>Pezizomycotina</taxon>
        <taxon>Sordariomycetes</taxon>
        <taxon>Hypocreomycetidae</taxon>
        <taxon>Hypocreales</taxon>
        <taxon>Clavicipitaceae</taxon>
        <taxon>Conoideocrella</taxon>
    </lineage>
</organism>
<dbReference type="Proteomes" id="UP001251528">
    <property type="component" value="Unassembled WGS sequence"/>
</dbReference>
<dbReference type="EMBL" id="JASWJB010000046">
    <property type="protein sequence ID" value="KAK2606083.1"/>
    <property type="molecule type" value="Genomic_DNA"/>
</dbReference>
<gene>
    <name evidence="2" type="ORF">QQS21_003478</name>
</gene>
<name>A0AAJ0CU33_9HYPO</name>
<proteinExistence type="predicted"/>
<dbReference type="AlphaFoldDB" id="A0AAJ0CU33"/>
<feature type="region of interest" description="Disordered" evidence="1">
    <location>
        <begin position="37"/>
        <end position="72"/>
    </location>
</feature>
<evidence type="ECO:0000256" key="1">
    <source>
        <dbReference type="SAM" id="MobiDB-lite"/>
    </source>
</evidence>
<comment type="caution">
    <text evidence="2">The sequence shown here is derived from an EMBL/GenBank/DDBJ whole genome shotgun (WGS) entry which is preliminary data.</text>
</comment>
<keyword evidence="3" id="KW-1185">Reference proteome</keyword>
<reference evidence="2" key="1">
    <citation type="submission" date="2023-06" db="EMBL/GenBank/DDBJ databases">
        <title>Conoideocrella luteorostrata (Hypocreales: Clavicipitaceae), a potential biocontrol fungus for elongate hemlock scale in United States Christmas tree production areas.</title>
        <authorList>
            <person name="Barrett H."/>
            <person name="Lovett B."/>
            <person name="Macias A.M."/>
            <person name="Stajich J.E."/>
            <person name="Kasson M.T."/>
        </authorList>
    </citation>
    <scope>NUCLEOTIDE SEQUENCE</scope>
    <source>
        <strain evidence="2">ARSEF 14590</strain>
    </source>
</reference>
<evidence type="ECO:0000313" key="2">
    <source>
        <dbReference type="EMBL" id="KAK2606083.1"/>
    </source>
</evidence>
<evidence type="ECO:0000313" key="3">
    <source>
        <dbReference type="Proteomes" id="UP001251528"/>
    </source>
</evidence>
<sequence length="85" mass="9247">MNAANIQAQQALNAYGPVSSPHIFDRASSKKIFSEMIGSRSSSATNTPNESRRASAASSVGSKKEKKEKKIKMPTVIMPTFRFVN</sequence>
<feature type="compositionally biased region" description="Polar residues" evidence="1">
    <location>
        <begin position="39"/>
        <end position="49"/>
    </location>
</feature>